<dbReference type="InterPro" id="IPR001173">
    <property type="entry name" value="Glyco_trans_2-like"/>
</dbReference>
<dbReference type="GO" id="GO:0016757">
    <property type="term" value="F:glycosyltransferase activity"/>
    <property type="evidence" value="ECO:0007669"/>
    <property type="project" value="UniProtKB-KW"/>
</dbReference>
<proteinExistence type="predicted"/>
<sequence length="529" mass="61957">MNYRVLLASPVKQQEGILSEFLDSLIRLDKSQVDLDFVFIDDHNDHILLSRFALEQPNVRILPGDTKHEYLCDESTHYWREELIWKVARYKDRFIKIALDEGYDYLFLVDSDLSLNPKTLTHLISLEKDIVSEVFWTKWKPELIPLPQVWMEDQYALYKSGREPLSEAEITKRTQEFLQMLSRPGTYKVGGLGACTLISQQALSRGVSFGEIYNLGLTGEDRHFCVRAVALGLELYADTHYPPYHIYRESELSKLQEYKENLAYAKPEKIINRNLPPEQSDLSLYDKFQAHSPQTVNPGKITLSMLVHNESGRHLERVLKQAAEYIDHAVILDDASKDNTVEICQEILQGIPLTIHSNKEPLFHNEILLRKQLWEMAMSTHSEWIIILDADEMFEDDGPKQIRELLNHSSDVAYISFRLFDLWTENHYRDNLLWQAHKWYRPFIVRNIPNFQAKWQETPQHCGRFPKNITDLRGGTSPLRIKHLGWVRPQDRLAKYYRYKQLDPNGTYGNLEQYLSILDPSPNLVLWEK</sequence>
<dbReference type="SUPFAM" id="SSF53448">
    <property type="entry name" value="Nucleotide-diphospho-sugar transferases"/>
    <property type="match status" value="2"/>
</dbReference>
<organism evidence="2 3">
    <name type="scientific">Desulfosporosinus nitroreducens</name>
    <dbReference type="NCBI Taxonomy" id="2018668"/>
    <lineage>
        <taxon>Bacteria</taxon>
        <taxon>Bacillati</taxon>
        <taxon>Bacillota</taxon>
        <taxon>Clostridia</taxon>
        <taxon>Eubacteriales</taxon>
        <taxon>Desulfitobacteriaceae</taxon>
        <taxon>Desulfosporosinus</taxon>
    </lineage>
</organism>
<keyword evidence="2" id="KW-0328">Glycosyltransferase</keyword>
<evidence type="ECO:0000313" key="3">
    <source>
        <dbReference type="Proteomes" id="UP001176021"/>
    </source>
</evidence>
<evidence type="ECO:0000259" key="1">
    <source>
        <dbReference type="Pfam" id="PF00535"/>
    </source>
</evidence>
<dbReference type="EMBL" id="JAMJEV010000009">
    <property type="protein sequence ID" value="MDO0823537.1"/>
    <property type="molecule type" value="Genomic_DNA"/>
</dbReference>
<dbReference type="EC" id="2.4.-.-" evidence="2"/>
<dbReference type="RefSeq" id="WP_302048937.1">
    <property type="nucleotide sequence ID" value="NZ_JAMJEV010000009.1"/>
</dbReference>
<dbReference type="InterPro" id="IPR029044">
    <property type="entry name" value="Nucleotide-diphossugar_trans"/>
</dbReference>
<dbReference type="Gene3D" id="3.90.550.10">
    <property type="entry name" value="Spore Coat Polysaccharide Biosynthesis Protein SpsA, Chain A"/>
    <property type="match status" value="2"/>
</dbReference>
<comment type="caution">
    <text evidence="2">The sequence shown here is derived from an EMBL/GenBank/DDBJ whole genome shotgun (WGS) entry which is preliminary data.</text>
</comment>
<keyword evidence="2" id="KW-0808">Transferase</keyword>
<evidence type="ECO:0000313" key="2">
    <source>
        <dbReference type="EMBL" id="MDO0823537.1"/>
    </source>
</evidence>
<protein>
    <submittedName>
        <fullName evidence="2">Glycosyltransferase</fullName>
        <ecNumber evidence="2">2.4.-.-</ecNumber>
    </submittedName>
</protein>
<dbReference type="Proteomes" id="UP001176021">
    <property type="component" value="Unassembled WGS sequence"/>
</dbReference>
<accession>A0ABT8QQB7</accession>
<dbReference type="PANTHER" id="PTHR43630:SF2">
    <property type="entry name" value="GLYCOSYLTRANSFERASE"/>
    <property type="match status" value="1"/>
</dbReference>
<gene>
    <name evidence="2" type="ORF">M8H41_11810</name>
</gene>
<keyword evidence="3" id="KW-1185">Reference proteome</keyword>
<reference evidence="2" key="1">
    <citation type="submission" date="2022-05" db="EMBL/GenBank/DDBJ databases">
        <title>Expanded diversity of anoxic marine methylotrophy in a Black Sea sulfate reducing microorganism.</title>
        <authorList>
            <person name="Fischer P.Q."/>
            <person name="Stams A.J.M."/>
            <person name="Villanueva L."/>
            <person name="Sousa D.Z."/>
        </authorList>
    </citation>
    <scope>NUCLEOTIDE SEQUENCE</scope>
    <source>
        <strain evidence="2">P130</strain>
    </source>
</reference>
<dbReference type="Pfam" id="PF00535">
    <property type="entry name" value="Glycos_transf_2"/>
    <property type="match status" value="1"/>
</dbReference>
<dbReference type="PANTHER" id="PTHR43630">
    <property type="entry name" value="POLY-BETA-1,6-N-ACETYL-D-GLUCOSAMINE SYNTHASE"/>
    <property type="match status" value="1"/>
</dbReference>
<name>A0ABT8QQB7_9FIRM</name>
<feature type="domain" description="Glycosyltransferase 2-like" evidence="1">
    <location>
        <begin position="307"/>
        <end position="438"/>
    </location>
</feature>